<dbReference type="InterPro" id="IPR041522">
    <property type="entry name" value="CdaR_GGDEF"/>
</dbReference>
<dbReference type="InterPro" id="IPR025736">
    <property type="entry name" value="PucR_C-HTH_dom"/>
</dbReference>
<feature type="domain" description="CdaR GGDEF-like" evidence="4">
    <location>
        <begin position="141"/>
        <end position="273"/>
    </location>
</feature>
<dbReference type="PANTHER" id="PTHR33744:SF1">
    <property type="entry name" value="DNA-BINDING TRANSCRIPTIONAL ACTIVATOR ADER"/>
    <property type="match status" value="1"/>
</dbReference>
<gene>
    <name evidence="5" type="ORF">M6B22_05445</name>
</gene>
<evidence type="ECO:0000259" key="3">
    <source>
        <dbReference type="Pfam" id="PF14361"/>
    </source>
</evidence>
<dbReference type="InterPro" id="IPR042070">
    <property type="entry name" value="PucR_C-HTH_sf"/>
</dbReference>
<accession>A0ABY7K037</accession>
<proteinExistence type="inferred from homology"/>
<keyword evidence="6" id="KW-1185">Reference proteome</keyword>
<dbReference type="Pfam" id="PF17853">
    <property type="entry name" value="GGDEF_2"/>
    <property type="match status" value="1"/>
</dbReference>
<evidence type="ECO:0000256" key="1">
    <source>
        <dbReference type="ARBA" id="ARBA00006754"/>
    </source>
</evidence>
<feature type="domain" description="RsbT co-antagonist protein RsbRD N-terminal" evidence="3">
    <location>
        <begin position="34"/>
        <end position="132"/>
    </location>
</feature>
<protein>
    <submittedName>
        <fullName evidence="5">Helix-turn-helix domain-containing protein</fullName>
    </submittedName>
</protein>
<dbReference type="Gene3D" id="1.10.10.2840">
    <property type="entry name" value="PucR C-terminal helix-turn-helix domain"/>
    <property type="match status" value="1"/>
</dbReference>
<organism evidence="5 6">
    <name type="scientific">Jatrophihabitans cynanchi</name>
    <dbReference type="NCBI Taxonomy" id="2944128"/>
    <lineage>
        <taxon>Bacteria</taxon>
        <taxon>Bacillati</taxon>
        <taxon>Actinomycetota</taxon>
        <taxon>Actinomycetes</taxon>
        <taxon>Jatrophihabitantales</taxon>
        <taxon>Jatrophihabitantaceae</taxon>
        <taxon>Jatrophihabitans</taxon>
    </lineage>
</organism>
<sequence length="392" mass="40939">MILPDATGQRIASDASAEAGGLDPALLGEFVPDLARAVTDGSGHRGMLQRCRARGRDAARQGVALRALVEVYLAAARRLWRQLPAVAEEADAPAIAAAGELMLQAIDEAMAALAAGYQQARQSLVREQASARREFVDDLLSGRADVGALVQRAAGFGLDLAGSHAVVVVRAEREITDAAPIVPLVERAVAAGPGDAFVATKEGRLIAVFAAPDDDATRAAAARIAGVLQPTGDRVDLRRRTDIGAWRLGVGRARPGAAGVLTSYDEARDALDLSGRAGLDEPIVHAQDLLAYQVLLRDRAAIADLITSLLGPLTQARGGAQPLLDTLAAYFAAGSNTAQASRELHLSVRAVTYRLDRVRALTGANPASPRDAFALHAAVLGARLLGWPAQPL</sequence>
<dbReference type="RefSeq" id="WP_269444758.1">
    <property type="nucleotide sequence ID" value="NZ_CP097463.1"/>
</dbReference>
<name>A0ABY7K037_9ACTN</name>
<dbReference type="InterPro" id="IPR051448">
    <property type="entry name" value="CdaR-like_regulators"/>
</dbReference>
<dbReference type="Pfam" id="PF14361">
    <property type="entry name" value="RsbRD_N"/>
    <property type="match status" value="1"/>
</dbReference>
<evidence type="ECO:0000259" key="2">
    <source>
        <dbReference type="Pfam" id="PF13556"/>
    </source>
</evidence>
<evidence type="ECO:0000259" key="4">
    <source>
        <dbReference type="Pfam" id="PF17853"/>
    </source>
</evidence>
<feature type="domain" description="PucR C-terminal helix-turn-helix" evidence="2">
    <location>
        <begin position="323"/>
        <end position="379"/>
    </location>
</feature>
<dbReference type="PANTHER" id="PTHR33744">
    <property type="entry name" value="CARBOHYDRATE DIACID REGULATOR"/>
    <property type="match status" value="1"/>
</dbReference>
<dbReference type="EMBL" id="CP097463">
    <property type="protein sequence ID" value="WAX58208.1"/>
    <property type="molecule type" value="Genomic_DNA"/>
</dbReference>
<dbReference type="Proteomes" id="UP001164693">
    <property type="component" value="Chromosome"/>
</dbReference>
<dbReference type="Pfam" id="PF13556">
    <property type="entry name" value="HTH_30"/>
    <property type="match status" value="1"/>
</dbReference>
<dbReference type="InterPro" id="IPR025751">
    <property type="entry name" value="RsbRD_N_dom"/>
</dbReference>
<reference evidence="5" key="1">
    <citation type="submission" date="2022-05" db="EMBL/GenBank/DDBJ databases">
        <title>Jatrophihabitans sp. SB3-54 whole genome sequence.</title>
        <authorList>
            <person name="Suh M.K."/>
            <person name="Eom M.K."/>
            <person name="Kim J.S."/>
            <person name="Kim H.S."/>
            <person name="Do H.E."/>
            <person name="Shin Y.K."/>
            <person name="Lee J.-S."/>
        </authorList>
    </citation>
    <scope>NUCLEOTIDE SEQUENCE</scope>
    <source>
        <strain evidence="5">SB3-54</strain>
    </source>
</reference>
<comment type="similarity">
    <text evidence="1">Belongs to the CdaR family.</text>
</comment>
<evidence type="ECO:0000313" key="6">
    <source>
        <dbReference type="Proteomes" id="UP001164693"/>
    </source>
</evidence>
<evidence type="ECO:0000313" key="5">
    <source>
        <dbReference type="EMBL" id="WAX58208.1"/>
    </source>
</evidence>